<keyword evidence="1" id="KW-0433">Leucine-rich repeat</keyword>
<dbReference type="InterPro" id="IPR036291">
    <property type="entry name" value="NAD(P)-bd_dom_sf"/>
</dbReference>
<evidence type="ECO:0000313" key="4">
    <source>
        <dbReference type="EMBL" id="RAR11080.1"/>
    </source>
</evidence>
<keyword evidence="5" id="KW-1185">Reference proteome</keyword>
<dbReference type="Proteomes" id="UP000249619">
    <property type="component" value="Unassembled WGS sequence"/>
</dbReference>
<feature type="region of interest" description="Disordered" evidence="3">
    <location>
        <begin position="254"/>
        <end position="318"/>
    </location>
</feature>
<accession>A0A364N3U0</accession>
<dbReference type="SMART" id="SM00369">
    <property type="entry name" value="LRR_TYP"/>
    <property type="match status" value="2"/>
</dbReference>
<proteinExistence type="predicted"/>
<dbReference type="AlphaFoldDB" id="A0A364N3U0"/>
<dbReference type="PANTHER" id="PTHR14097">
    <property type="entry name" value="OXIDOREDUCTASE HTATIP2"/>
    <property type="match status" value="1"/>
</dbReference>
<feature type="compositionally biased region" description="Basic and acidic residues" evidence="3">
    <location>
        <begin position="300"/>
        <end position="318"/>
    </location>
</feature>
<evidence type="ECO:0000256" key="1">
    <source>
        <dbReference type="ARBA" id="ARBA00022614"/>
    </source>
</evidence>
<evidence type="ECO:0000313" key="5">
    <source>
        <dbReference type="Proteomes" id="UP000249619"/>
    </source>
</evidence>
<dbReference type="SUPFAM" id="SSF51735">
    <property type="entry name" value="NAD(P)-binding Rossmann-fold domains"/>
    <property type="match status" value="1"/>
</dbReference>
<dbReference type="Pfam" id="PF13855">
    <property type="entry name" value="LRR_8"/>
    <property type="match status" value="1"/>
</dbReference>
<dbReference type="Gene3D" id="3.40.50.720">
    <property type="entry name" value="NAD(P)-binding Rossmann-like Domain"/>
    <property type="match status" value="1"/>
</dbReference>
<dbReference type="SUPFAM" id="SSF52075">
    <property type="entry name" value="Outer arm dynein light chain 1"/>
    <property type="match status" value="1"/>
</dbReference>
<dbReference type="PROSITE" id="PS51450">
    <property type="entry name" value="LRR"/>
    <property type="match status" value="2"/>
</dbReference>
<name>A0A364N3U0_STELY</name>
<dbReference type="InterPro" id="IPR032675">
    <property type="entry name" value="LRR_dom_sf"/>
</dbReference>
<protein>
    <submittedName>
        <fullName evidence="4">Nucleoside-diphosphate-sugar epimerase</fullName>
    </submittedName>
</protein>
<dbReference type="Gene3D" id="3.80.10.10">
    <property type="entry name" value="Ribonuclease Inhibitor"/>
    <property type="match status" value="1"/>
</dbReference>
<evidence type="ECO:0000256" key="3">
    <source>
        <dbReference type="SAM" id="MobiDB-lite"/>
    </source>
</evidence>
<dbReference type="STRING" id="183478.A0A364N3U0"/>
<dbReference type="PANTHER" id="PTHR14097:SF8">
    <property type="entry name" value="NAD(P)-BINDING DOMAIN-CONTAINING PROTEIN"/>
    <property type="match status" value="1"/>
</dbReference>
<dbReference type="InterPro" id="IPR003591">
    <property type="entry name" value="Leu-rich_rpt_typical-subtyp"/>
</dbReference>
<dbReference type="EMBL" id="QGDH01000060">
    <property type="protein sequence ID" value="RAR11080.1"/>
    <property type="molecule type" value="Genomic_DNA"/>
</dbReference>
<evidence type="ECO:0000256" key="2">
    <source>
        <dbReference type="ARBA" id="ARBA00022737"/>
    </source>
</evidence>
<reference evidence="5" key="1">
    <citation type="submission" date="2018-05" db="EMBL/GenBank/DDBJ databases">
        <title>Draft genome sequence of Stemphylium lycopersici strain CIDEFI 213.</title>
        <authorList>
            <person name="Medina R."/>
            <person name="Franco M.E.E."/>
            <person name="Lucentini C.G."/>
            <person name="Saparrat M.C.N."/>
            <person name="Balatti P.A."/>
        </authorList>
    </citation>
    <scope>NUCLEOTIDE SEQUENCE [LARGE SCALE GENOMIC DNA]</scope>
    <source>
        <strain evidence="5">CIDEFI 213</strain>
    </source>
</reference>
<dbReference type="InterPro" id="IPR001611">
    <property type="entry name" value="Leu-rich_rpt"/>
</dbReference>
<organism evidence="4 5">
    <name type="scientific">Stemphylium lycopersici</name>
    <name type="common">Tomato gray leaf spot disease fungus</name>
    <name type="synonym">Thyrospora lycopersici</name>
    <dbReference type="NCBI Taxonomy" id="183478"/>
    <lineage>
        <taxon>Eukaryota</taxon>
        <taxon>Fungi</taxon>
        <taxon>Dikarya</taxon>
        <taxon>Ascomycota</taxon>
        <taxon>Pezizomycotina</taxon>
        <taxon>Dothideomycetes</taxon>
        <taxon>Pleosporomycetidae</taxon>
        <taxon>Pleosporales</taxon>
        <taxon>Pleosporineae</taxon>
        <taxon>Pleosporaceae</taxon>
        <taxon>Stemphylium</taxon>
    </lineage>
</organism>
<sequence>MHLVLTGATGLVGASVLDCMLAQEGISRISILSRRPVKMAEGHAKAKVIIHEDFNTYDEALLEDLKDAHGCVWAQGVSQNAVAKEQYVEITHDYPLAAARAFSTIHPDSPFVFLYVSGEGATQSPGAFTPLYGRVKGQIESALLELGRKNPMMKTYNVRPGGVDWTNHPEIHPFIPKQALYKKLMVPPMNLLYKSMMTPTREMGRVMTELAMSKGEPMEGHRAILSIMDGDGIPPSSPPYMGSISPQSPPFFEPHYSAFTSKSSSPPPVFSSDDSRESVDVTNYESPRIHKNKRKGAWWDSRESAHNSPEVKKPKFGRNLDRNFDSGVYMLSDATDSTEDILPQHKSPFPEEMEYEDDHAIHTGVSGQQEIEPDNPCYSTVTAVPVSHSVTMSETERHFNSKVDAGLNDNRTEYNFSYMNLRDSHISRIRALDGLVDVTNMERNSPPPEMQYRQLNPELRIFLNNNRLHRLVPAIYTLEDLTHLYLQHNEIEELPQEIRRLKNLKALNLSNNKLKHLPFDIINLLRPRGQLSILTTLGSEYLEPMTAHRFQKSDYVKEERGSLHDIDALPLDIGREEASHQLAHLYQTLATCKDRDQAVWRIRYFESWANSFGGGDDARESATEVDVGFYPHHPSLCLRDLNEEDDMKRAPRYIARTQVSYYNQIGTLLPGSPSLPSNEEKYPIIIETNRGVYGLSPSAWFAPPSSSRVSSLVTTVLTRSLQIDSVESLRAKISGDGEYTIPREAEKILAQAEKNAAGGYSVFRECHTCHGKYVVARAEWIEFWSYGLGVFLPLKVSVCSWGCVPPQMMYPLQEELVL</sequence>
<comment type="caution">
    <text evidence="4">The sequence shown here is derived from an EMBL/GenBank/DDBJ whole genome shotgun (WGS) entry which is preliminary data.</text>
</comment>
<gene>
    <name evidence="4" type="ORF">DDE83_004723</name>
</gene>
<keyword evidence="2" id="KW-0677">Repeat</keyword>